<accession>A0A822D2I2</accession>
<dbReference type="AlphaFoldDB" id="A0A822D2I2"/>
<gene>
    <name evidence="1" type="ORF">QYT958_LOCUS42586</name>
</gene>
<sequence length="36" mass="4027">MSNDYALFIILLPNDFEKEISINSTILNTVKLTAAI</sequence>
<proteinExistence type="predicted"/>
<reference evidence="1" key="1">
    <citation type="submission" date="2021-02" db="EMBL/GenBank/DDBJ databases">
        <authorList>
            <person name="Nowell W R."/>
        </authorList>
    </citation>
    <scope>NUCLEOTIDE SEQUENCE</scope>
</reference>
<feature type="non-terminal residue" evidence="1">
    <location>
        <position position="36"/>
    </location>
</feature>
<comment type="caution">
    <text evidence="1">The sequence shown here is derived from an EMBL/GenBank/DDBJ whole genome shotgun (WGS) entry which is preliminary data.</text>
</comment>
<dbReference type="EMBL" id="CAJOBR010055108">
    <property type="protein sequence ID" value="CAF5059812.1"/>
    <property type="molecule type" value="Genomic_DNA"/>
</dbReference>
<protein>
    <submittedName>
        <fullName evidence="1">Uncharacterized protein</fullName>
    </submittedName>
</protein>
<name>A0A822D2I2_9BILA</name>
<organism evidence="1 2">
    <name type="scientific">Rotaria socialis</name>
    <dbReference type="NCBI Taxonomy" id="392032"/>
    <lineage>
        <taxon>Eukaryota</taxon>
        <taxon>Metazoa</taxon>
        <taxon>Spiralia</taxon>
        <taxon>Gnathifera</taxon>
        <taxon>Rotifera</taxon>
        <taxon>Eurotatoria</taxon>
        <taxon>Bdelloidea</taxon>
        <taxon>Philodinida</taxon>
        <taxon>Philodinidae</taxon>
        <taxon>Rotaria</taxon>
    </lineage>
</organism>
<evidence type="ECO:0000313" key="2">
    <source>
        <dbReference type="Proteomes" id="UP000663848"/>
    </source>
</evidence>
<dbReference type="Proteomes" id="UP000663848">
    <property type="component" value="Unassembled WGS sequence"/>
</dbReference>
<evidence type="ECO:0000313" key="1">
    <source>
        <dbReference type="EMBL" id="CAF5059812.1"/>
    </source>
</evidence>